<evidence type="ECO:0000313" key="2">
    <source>
        <dbReference type="Proteomes" id="UP000838821"/>
    </source>
</evidence>
<evidence type="ECO:0000313" key="1">
    <source>
        <dbReference type="EMBL" id="CAH1227144.1"/>
    </source>
</evidence>
<name>A0ABN8H8D9_9BACL</name>
<protein>
    <recommendedName>
        <fullName evidence="3">Polyprenyl synthetase</fullName>
    </recommendedName>
</protein>
<gene>
    <name evidence="1" type="ORF">PAECIP111891_06080</name>
</gene>
<proteinExistence type="predicted"/>
<dbReference type="Proteomes" id="UP000838821">
    <property type="component" value="Unassembled WGS sequence"/>
</dbReference>
<keyword evidence="2" id="KW-1185">Reference proteome</keyword>
<accession>A0ABN8H8D9</accession>
<sequence length="313" mass="35205">MNRLIDPYSDEIARIFGDTSAQLQTLPEELREHALALLGGCYPLDRKDSEGPNMISYLLPYWVGETLGSPIELCRELALGNVYGMLSFFLLDDVMDERREVRRSLALSTLLNQRFLEAYQRCFSGNAQLWVCYHRYLAEWADAMYREVDEPMNPRDPGRLARKAAPVKLCAAALLLQAGRAQEIRGMETAIDLALAVLQLSDDWTDWREDLPMASCNAFLVLLRENLALHADEVLDESMVKRSIYREQALGGLATLANDYADRLNAMKDAPASLQIFASAIAQSLQSKANEIRDRYDALLNNGGFSIYLTING</sequence>
<dbReference type="RefSeq" id="WP_236292275.1">
    <property type="nucleotide sequence ID" value="NZ_CAKMMW010000028.1"/>
</dbReference>
<comment type="caution">
    <text evidence="1">The sequence shown here is derived from an EMBL/GenBank/DDBJ whole genome shotgun (WGS) entry which is preliminary data.</text>
</comment>
<evidence type="ECO:0008006" key="3">
    <source>
        <dbReference type="Google" id="ProtNLM"/>
    </source>
</evidence>
<dbReference type="EMBL" id="CAKMMW010000028">
    <property type="protein sequence ID" value="CAH1227144.1"/>
    <property type="molecule type" value="Genomic_DNA"/>
</dbReference>
<organism evidence="1 2">
    <name type="scientific">Paenibacillus allorhizoplanae</name>
    <dbReference type="NCBI Taxonomy" id="2905648"/>
    <lineage>
        <taxon>Bacteria</taxon>
        <taxon>Bacillati</taxon>
        <taxon>Bacillota</taxon>
        <taxon>Bacilli</taxon>
        <taxon>Bacillales</taxon>
        <taxon>Paenibacillaceae</taxon>
        <taxon>Paenibacillus</taxon>
    </lineage>
</organism>
<reference evidence="1" key="1">
    <citation type="submission" date="2022-01" db="EMBL/GenBank/DDBJ databases">
        <authorList>
            <person name="Criscuolo A."/>
        </authorList>
    </citation>
    <scope>NUCLEOTIDE SEQUENCE</scope>
    <source>
        <strain evidence="1">CIP111891</strain>
    </source>
</reference>